<evidence type="ECO:0000313" key="1">
    <source>
        <dbReference type="EMBL" id="KAG7313558.1"/>
    </source>
</evidence>
<organism evidence="1 2">
    <name type="scientific">Plutella xylostella</name>
    <name type="common">Diamondback moth</name>
    <name type="synonym">Plutella maculipennis</name>
    <dbReference type="NCBI Taxonomy" id="51655"/>
    <lineage>
        <taxon>Eukaryota</taxon>
        <taxon>Metazoa</taxon>
        <taxon>Ecdysozoa</taxon>
        <taxon>Arthropoda</taxon>
        <taxon>Hexapoda</taxon>
        <taxon>Insecta</taxon>
        <taxon>Pterygota</taxon>
        <taxon>Neoptera</taxon>
        <taxon>Endopterygota</taxon>
        <taxon>Lepidoptera</taxon>
        <taxon>Glossata</taxon>
        <taxon>Ditrysia</taxon>
        <taxon>Yponomeutoidea</taxon>
        <taxon>Plutellidae</taxon>
        <taxon>Plutella</taxon>
    </lineage>
</organism>
<dbReference type="EMBL" id="JAHIBW010000001">
    <property type="protein sequence ID" value="KAG7313558.1"/>
    <property type="molecule type" value="Genomic_DNA"/>
</dbReference>
<dbReference type="Proteomes" id="UP000823941">
    <property type="component" value="Chromosome 1"/>
</dbReference>
<comment type="caution">
    <text evidence="1">The sequence shown here is derived from an EMBL/GenBank/DDBJ whole genome shotgun (WGS) entry which is preliminary data.</text>
</comment>
<sequence>MLANFTFGTWESVCFVKICGVTIESHPASSEPLAAGQPGHAAIDYDYPGTDSGIDSRPVLRIPASVGLRACVRSTRIACTHKTPPFRGART</sequence>
<protein>
    <submittedName>
        <fullName evidence="1">Uncharacterized protein</fullName>
    </submittedName>
</protein>
<proteinExistence type="predicted"/>
<keyword evidence="2" id="KW-1185">Reference proteome</keyword>
<evidence type="ECO:0000313" key="2">
    <source>
        <dbReference type="Proteomes" id="UP000823941"/>
    </source>
</evidence>
<gene>
    <name evidence="1" type="ORF">JYU34_000707</name>
</gene>
<accession>A0ABQ7R8M5</accession>
<reference evidence="1 2" key="1">
    <citation type="submission" date="2021-06" db="EMBL/GenBank/DDBJ databases">
        <title>A haploid diamondback moth (Plutella xylostella L.) genome assembly resolves 31 chromosomes and identifies a diamide resistance mutation.</title>
        <authorList>
            <person name="Ward C.M."/>
            <person name="Perry K.D."/>
            <person name="Baker G."/>
            <person name="Powis K."/>
            <person name="Heckel D.G."/>
            <person name="Baxter S.W."/>
        </authorList>
    </citation>
    <scope>NUCLEOTIDE SEQUENCE [LARGE SCALE GENOMIC DNA]</scope>
    <source>
        <strain evidence="1 2">LV</strain>
        <tissue evidence="1">Single pupa</tissue>
    </source>
</reference>
<name>A0ABQ7R8M5_PLUXY</name>